<reference evidence="2" key="1">
    <citation type="submission" date="2015-10" db="EMBL/GenBank/DDBJ databases">
        <authorList>
            <person name="Gilbert D.G."/>
        </authorList>
    </citation>
    <scope>NUCLEOTIDE SEQUENCE</scope>
    <source>
        <strain evidence="2">Phyl III-seqv23</strain>
    </source>
</reference>
<evidence type="ECO:0000256" key="1">
    <source>
        <dbReference type="SAM" id="MobiDB-lite"/>
    </source>
</evidence>
<protein>
    <recommendedName>
        <fullName evidence="3">DUF1845 domain-containing protein</fullName>
    </recommendedName>
</protein>
<name>A0A0S4U400_RALSL</name>
<feature type="region of interest" description="Disordered" evidence="1">
    <location>
        <begin position="1"/>
        <end position="27"/>
    </location>
</feature>
<dbReference type="EMBL" id="LN899821">
    <property type="protein sequence ID" value="CUV16990.1"/>
    <property type="molecule type" value="Genomic_DNA"/>
</dbReference>
<organism evidence="2">
    <name type="scientific">Ralstonia solanacearum</name>
    <name type="common">Pseudomonas solanacearum</name>
    <dbReference type="NCBI Taxonomy" id="305"/>
    <lineage>
        <taxon>Bacteria</taxon>
        <taxon>Pseudomonadati</taxon>
        <taxon>Pseudomonadota</taxon>
        <taxon>Betaproteobacteria</taxon>
        <taxon>Burkholderiales</taxon>
        <taxon>Burkholderiaceae</taxon>
        <taxon>Ralstonia</taxon>
        <taxon>Ralstonia solanacearum species complex</taxon>
    </lineage>
</organism>
<evidence type="ECO:0008006" key="3">
    <source>
        <dbReference type="Google" id="ProtNLM"/>
    </source>
</evidence>
<proteinExistence type="predicted"/>
<gene>
    <name evidence="2" type="ORF">PSS4_v1_210031</name>
</gene>
<accession>A0A0S4U400</accession>
<evidence type="ECO:0000313" key="2">
    <source>
        <dbReference type="EMBL" id="CUV16990.1"/>
    </source>
</evidence>
<sequence>MVAAQHPQELEAPLGAPQPSTSNSGLKPIARLVGEDRIKRIVPETAASAQVTYSSVYVRDFLRSAYNFCSSKFSVARSGKTRALDEKFREAELWFEKAIAWHANKSQTPIPIETDTVEVQVTHPLSGRLIRLLNQHDRLFALAIFARVANSISALEFEGTMKVAGSKIASIHQSCIPDNDRFAADGAQDGDTSAG</sequence>
<dbReference type="AlphaFoldDB" id="A0A0S4U400"/>